<dbReference type="eggNOG" id="ENOG50349VN">
    <property type="taxonomic scope" value="Bacteria"/>
</dbReference>
<dbReference type="AlphaFoldDB" id="V5HLC6"/>
<dbReference type="Proteomes" id="UP000017800">
    <property type="component" value="Unassembled WGS sequence"/>
</dbReference>
<organism evidence="1 2">
    <name type="scientific">Vibrio halioticoli NBRC 102217</name>
    <dbReference type="NCBI Taxonomy" id="1219072"/>
    <lineage>
        <taxon>Bacteria</taxon>
        <taxon>Pseudomonadati</taxon>
        <taxon>Pseudomonadota</taxon>
        <taxon>Gammaproteobacteria</taxon>
        <taxon>Vibrionales</taxon>
        <taxon>Vibrionaceae</taxon>
        <taxon>Vibrio</taxon>
    </lineage>
</organism>
<dbReference type="SUPFAM" id="SSF53795">
    <property type="entry name" value="PEP carboxykinase-like"/>
    <property type="match status" value="1"/>
</dbReference>
<dbReference type="OrthoDB" id="3666877at2"/>
<comment type="caution">
    <text evidence="1">The sequence shown here is derived from an EMBL/GenBank/DDBJ whole genome shotgun (WGS) entry which is preliminary data.</text>
</comment>
<gene>
    <name evidence="1" type="ORF">VHA01S_031_00030</name>
</gene>
<evidence type="ECO:0000313" key="1">
    <source>
        <dbReference type="EMBL" id="GAD89990.1"/>
    </source>
</evidence>
<sequence>MSEINTRIETKLRCLGIEYDISAHRSVIEPMSHYLRADGCTINKRVKIDAQCIHPTQFHTLVSELETHSLSSFDVFKGKTILGDGHRFYFEQEPCLVDVHDDEIRIFSTSLEPLKYMVLRVIREHLYRSKENAGYVSFHSAFSQVAEHGLMYVGTSGAGKTTLLLATLEHLAGLYLCNDRVLISEKDVCTIPLPIRISLETATNSKKLNPFITSEYFDLTRPQCINHARWEGIKHQYNTQFKDTDDKFELSPLEVERCLNNTSLNHSKLDYIVFPRFDPTVSGLKAEPISEESSVRILRQELYTPNDKLWVDPWVVARDHEVVNLQNSHAFIDSLVSDRRRVALTYGPDLNLVLASLSPAEFIKILESV</sequence>
<keyword evidence="2" id="KW-1185">Reference proteome</keyword>
<evidence type="ECO:0008006" key="3">
    <source>
        <dbReference type="Google" id="ProtNLM"/>
    </source>
</evidence>
<accession>V5HLC6</accession>
<dbReference type="EMBL" id="BAUJ01000031">
    <property type="protein sequence ID" value="GAD89990.1"/>
    <property type="molecule type" value="Genomic_DNA"/>
</dbReference>
<name>V5HLC6_9VIBR</name>
<reference evidence="1 2" key="2">
    <citation type="submission" date="2013-11" db="EMBL/GenBank/DDBJ databases">
        <title>Whole genome shotgun sequence of Vibrio halioticoli NBRC 102217.</title>
        <authorList>
            <person name="Isaki S."/>
            <person name="Kimura A."/>
            <person name="Ohji S."/>
            <person name="Hosoyama A."/>
            <person name="Fujita N."/>
            <person name="Hashimoto M."/>
            <person name="Hosoyama Y."/>
            <person name="Yamazoe A."/>
        </authorList>
    </citation>
    <scope>NUCLEOTIDE SEQUENCE [LARGE SCALE GENOMIC DNA]</scope>
    <source>
        <strain evidence="1 2">NBRC 102217</strain>
    </source>
</reference>
<dbReference type="Gene3D" id="3.40.50.300">
    <property type="entry name" value="P-loop containing nucleotide triphosphate hydrolases"/>
    <property type="match status" value="1"/>
</dbReference>
<dbReference type="RefSeq" id="WP_023404344.1">
    <property type="nucleotide sequence ID" value="NZ_BAUJ01000031.1"/>
</dbReference>
<dbReference type="InterPro" id="IPR027417">
    <property type="entry name" value="P-loop_NTPase"/>
</dbReference>
<protein>
    <recommendedName>
        <fullName evidence="3">HPr kinase/phosphorylase C-terminal domain-containing protein</fullName>
    </recommendedName>
</protein>
<evidence type="ECO:0000313" key="2">
    <source>
        <dbReference type="Proteomes" id="UP000017800"/>
    </source>
</evidence>
<reference evidence="1 2" key="1">
    <citation type="submission" date="2013-10" db="EMBL/GenBank/DDBJ databases">
        <authorList>
            <person name="Ichikawa N."/>
            <person name="Kimura A."/>
            <person name="Ohji S."/>
            <person name="Hosoyama A."/>
            <person name="Fujita N."/>
        </authorList>
    </citation>
    <scope>NUCLEOTIDE SEQUENCE [LARGE SCALE GENOMIC DNA]</scope>
    <source>
        <strain evidence="1 2">NBRC 102217</strain>
    </source>
</reference>
<proteinExistence type="predicted"/>